<evidence type="ECO:0000313" key="14">
    <source>
        <dbReference type="Proteomes" id="UP000183385"/>
    </source>
</evidence>
<evidence type="ECO:0000259" key="12">
    <source>
        <dbReference type="Pfam" id="PF01435"/>
    </source>
</evidence>
<feature type="transmembrane region" description="Helical" evidence="11">
    <location>
        <begin position="238"/>
        <end position="266"/>
    </location>
</feature>
<evidence type="ECO:0000256" key="2">
    <source>
        <dbReference type="ARBA" id="ARBA00022475"/>
    </source>
</evidence>
<feature type="transmembrane region" description="Helical" evidence="11">
    <location>
        <begin position="61"/>
        <end position="79"/>
    </location>
</feature>
<dbReference type="GO" id="GO:0004222">
    <property type="term" value="F:metalloendopeptidase activity"/>
    <property type="evidence" value="ECO:0007669"/>
    <property type="project" value="InterPro"/>
</dbReference>
<evidence type="ECO:0000256" key="9">
    <source>
        <dbReference type="ARBA" id="ARBA00023049"/>
    </source>
</evidence>
<name>A0AAQ1KDL3_9PSED</name>
<evidence type="ECO:0000313" key="13">
    <source>
        <dbReference type="EMBL" id="SFB98906.1"/>
    </source>
</evidence>
<sequence length="652" mass="71202">MNFFQHQDRARRQTGRLILLLAAAVACLVTLTSLALGWLWRHIGEPASHWTSPQRLPDLELYLWVALVVVGVVIVGAWYKHRQLRLGGRAVAERLGGRLINLDARDAEERRVLNVVEEMAIASGAPVPPVYLLEDSGINAFAAGLTPRDAVIGVTRGTIALLSRDELQGVIAHEFSHIHHGDMRLNTRLVALLHGILLLGLIGETMVRGLWDSHCADDVARIRMQRSNAGNDSGSGSALGFIALAFVAGLCLWVLGSVGTFFGSLIKAAVNRQREYLADASAVQFTRNPASIAGALKKVGGYGSLLGALHRAEFSHLYFSDGLANHWFGLATHPPLEARIRRIEPGWDGRYPKVEPRLDIPLVDRETWNAALRGYPSGAALASVEAIGEPAGAHLEQARHTLQRLDESLRAAAHKVDGAQALVYGLLLDAEALARAQQLQLLKPRLELGVAFQFDRLEEHLHALDPGQRLPLLDLAMPALKQLDATQVASLLGNMALLIKADRRVKLLEWTLLRIVERNLRPAPARIGNLPLAELGDEAAVLLAFLAGVDEAEAAHAEQAFAQAWATLPFAVRQPPQAGTLRELEAALRRLAQLRPLQKPQLLKAMVRCSEYDGRISVAEAELLRAVADILDCPMPPLLADTAFRRSELARE</sequence>
<comment type="cofactor">
    <cofactor evidence="1">
        <name>Zn(2+)</name>
        <dbReference type="ChEBI" id="CHEBI:29105"/>
    </cofactor>
</comment>
<dbReference type="SUPFAM" id="SSF158682">
    <property type="entry name" value="TerB-like"/>
    <property type="match status" value="1"/>
</dbReference>
<dbReference type="InterPro" id="IPR050083">
    <property type="entry name" value="HtpX_protease"/>
</dbReference>
<proteinExistence type="predicted"/>
<dbReference type="EMBL" id="FOLS01000002">
    <property type="protein sequence ID" value="SFB98906.1"/>
    <property type="molecule type" value="Genomic_DNA"/>
</dbReference>
<dbReference type="InterPro" id="IPR029024">
    <property type="entry name" value="TerB-like"/>
</dbReference>
<dbReference type="Pfam" id="PF01435">
    <property type="entry name" value="Peptidase_M48"/>
    <property type="match status" value="1"/>
</dbReference>
<evidence type="ECO:0000256" key="8">
    <source>
        <dbReference type="ARBA" id="ARBA00022989"/>
    </source>
</evidence>
<dbReference type="AlphaFoldDB" id="A0AAQ1KDL3"/>
<dbReference type="RefSeq" id="WP_074976852.1">
    <property type="nucleotide sequence ID" value="NZ_FOLS01000002.1"/>
</dbReference>
<keyword evidence="6" id="KW-0378">Hydrolase</keyword>
<protein>
    <submittedName>
        <fullName evidence="13">Zn-dependent protease with chaperone function</fullName>
    </submittedName>
</protein>
<keyword evidence="14" id="KW-1185">Reference proteome</keyword>
<feature type="transmembrane region" description="Helical" evidence="11">
    <location>
        <begin position="185"/>
        <end position="203"/>
    </location>
</feature>
<dbReference type="Gene3D" id="3.30.2010.10">
    <property type="entry name" value="Metalloproteases ('zincins'), catalytic domain"/>
    <property type="match status" value="1"/>
</dbReference>
<dbReference type="GO" id="GO:0006508">
    <property type="term" value="P:proteolysis"/>
    <property type="evidence" value="ECO:0007669"/>
    <property type="project" value="UniProtKB-KW"/>
</dbReference>
<evidence type="ECO:0000256" key="10">
    <source>
        <dbReference type="ARBA" id="ARBA00023136"/>
    </source>
</evidence>
<dbReference type="Proteomes" id="UP000183385">
    <property type="component" value="Unassembled WGS sequence"/>
</dbReference>
<keyword evidence="8 11" id="KW-1133">Transmembrane helix</keyword>
<evidence type="ECO:0000256" key="6">
    <source>
        <dbReference type="ARBA" id="ARBA00022801"/>
    </source>
</evidence>
<evidence type="ECO:0000256" key="4">
    <source>
        <dbReference type="ARBA" id="ARBA00022692"/>
    </source>
</evidence>
<dbReference type="GO" id="GO:0046872">
    <property type="term" value="F:metal ion binding"/>
    <property type="evidence" value="ECO:0007669"/>
    <property type="project" value="UniProtKB-KW"/>
</dbReference>
<keyword evidence="4 11" id="KW-0812">Transmembrane</keyword>
<accession>A0AAQ1KDL3</accession>
<keyword evidence="10 11" id="KW-0472">Membrane</keyword>
<evidence type="ECO:0000256" key="11">
    <source>
        <dbReference type="SAM" id="Phobius"/>
    </source>
</evidence>
<evidence type="ECO:0000256" key="1">
    <source>
        <dbReference type="ARBA" id="ARBA00001947"/>
    </source>
</evidence>
<keyword evidence="3 13" id="KW-0645">Protease</keyword>
<organism evidence="13 14">
    <name type="scientific">Pseudomonas citronellolis</name>
    <dbReference type="NCBI Taxonomy" id="53408"/>
    <lineage>
        <taxon>Bacteria</taxon>
        <taxon>Pseudomonadati</taxon>
        <taxon>Pseudomonadota</taxon>
        <taxon>Gammaproteobacteria</taxon>
        <taxon>Pseudomonadales</taxon>
        <taxon>Pseudomonadaceae</taxon>
        <taxon>Pseudomonas</taxon>
    </lineage>
</organism>
<feature type="domain" description="Peptidase M48" evidence="12">
    <location>
        <begin position="107"/>
        <end position="344"/>
    </location>
</feature>
<evidence type="ECO:0000256" key="3">
    <source>
        <dbReference type="ARBA" id="ARBA00022670"/>
    </source>
</evidence>
<gene>
    <name evidence="13" type="ORF">SAMN05216577_10223</name>
</gene>
<dbReference type="PANTHER" id="PTHR43221">
    <property type="entry name" value="PROTEASE HTPX"/>
    <property type="match status" value="1"/>
</dbReference>
<keyword evidence="5" id="KW-0479">Metal-binding</keyword>
<feature type="transmembrane region" description="Helical" evidence="11">
    <location>
        <begin position="17"/>
        <end position="41"/>
    </location>
</feature>
<comment type="caution">
    <text evidence="13">The sequence shown here is derived from an EMBL/GenBank/DDBJ whole genome shotgun (WGS) entry which is preliminary data.</text>
</comment>
<keyword evidence="9" id="KW-0482">Metalloprotease</keyword>
<keyword evidence="7" id="KW-0862">Zinc</keyword>
<evidence type="ECO:0000256" key="7">
    <source>
        <dbReference type="ARBA" id="ARBA00022833"/>
    </source>
</evidence>
<dbReference type="CDD" id="cd07340">
    <property type="entry name" value="M48B_Htpx_like"/>
    <property type="match status" value="1"/>
</dbReference>
<dbReference type="InterPro" id="IPR001915">
    <property type="entry name" value="Peptidase_M48"/>
</dbReference>
<dbReference type="PANTHER" id="PTHR43221:SF2">
    <property type="entry name" value="PROTEASE HTPX HOMOLOG"/>
    <property type="match status" value="1"/>
</dbReference>
<keyword evidence="2" id="KW-1003">Cell membrane</keyword>
<evidence type="ECO:0000256" key="5">
    <source>
        <dbReference type="ARBA" id="ARBA00022723"/>
    </source>
</evidence>
<reference evidence="13 14" key="1">
    <citation type="submission" date="2016-10" db="EMBL/GenBank/DDBJ databases">
        <authorList>
            <person name="Varghese N."/>
            <person name="Submissions S."/>
        </authorList>
    </citation>
    <scope>NUCLEOTIDE SEQUENCE [LARGE SCALE GENOMIC DNA]</scope>
    <source>
        <strain evidence="13 14">LMG 18378</strain>
    </source>
</reference>